<feature type="binding site" evidence="6">
    <location>
        <position position="104"/>
    </location>
    <ligand>
        <name>FMN</name>
        <dbReference type="ChEBI" id="CHEBI:58210"/>
    </ligand>
</feature>
<proteinExistence type="inferred from homology"/>
<dbReference type="Gene3D" id="3.20.20.30">
    <property type="entry name" value="Luciferase-like domain"/>
    <property type="match status" value="1"/>
</dbReference>
<feature type="binding site" evidence="6">
    <location>
        <position position="230"/>
    </location>
    <ligand>
        <name>FMN</name>
        <dbReference type="ChEBI" id="CHEBI:58210"/>
    </ligand>
</feature>
<evidence type="ECO:0000256" key="4">
    <source>
        <dbReference type="ARBA" id="ARBA00023033"/>
    </source>
</evidence>
<evidence type="ECO:0000259" key="7">
    <source>
        <dbReference type="Pfam" id="PF00296"/>
    </source>
</evidence>
<evidence type="ECO:0000256" key="6">
    <source>
        <dbReference type="PIRSR" id="PIRSR000337-1"/>
    </source>
</evidence>
<reference evidence="8" key="1">
    <citation type="journal article" date="2015" name="Biotechnol. Lett.">
        <title>Isolation and characterization of an interactive culture of two Paenibacillus species with moderately thermophilic desulfurization ability.</title>
        <authorList>
            <person name="Wang J."/>
            <person name="Davaadelger B."/>
            <person name="Salazar J.K."/>
            <person name="Butler R.R.III."/>
            <person name="Pombert J.F."/>
            <person name="Kilbane J.J."/>
            <person name="Stark B.C."/>
        </authorList>
    </citation>
    <scope>NUCLEOTIDE SEQUENCE</scope>
    <source>
        <strain evidence="8">32O-Y</strain>
    </source>
</reference>
<dbReference type="InterPro" id="IPR051260">
    <property type="entry name" value="Diverse_substr_monoxygenases"/>
</dbReference>
<dbReference type="PIRSF" id="PIRSF000337">
    <property type="entry name" value="NTA_MOA"/>
    <property type="match status" value="1"/>
</dbReference>
<dbReference type="Pfam" id="PF00296">
    <property type="entry name" value="Bac_luciferase"/>
    <property type="match status" value="1"/>
</dbReference>
<keyword evidence="3" id="KW-0560">Oxidoreductase</keyword>
<accession>A0A0K1JRT2</accession>
<evidence type="ECO:0000256" key="5">
    <source>
        <dbReference type="ARBA" id="ARBA00033748"/>
    </source>
</evidence>
<dbReference type="PANTHER" id="PTHR30011:SF16">
    <property type="entry name" value="C2H2 FINGER DOMAIN TRANSCRIPTION FACTOR (EUROFUNG)-RELATED"/>
    <property type="match status" value="1"/>
</dbReference>
<evidence type="ECO:0000256" key="2">
    <source>
        <dbReference type="ARBA" id="ARBA00022643"/>
    </source>
</evidence>
<dbReference type="AlphaFoldDB" id="A0A0K1JRT2"/>
<feature type="binding site" evidence="6">
    <location>
        <position position="154"/>
    </location>
    <ligand>
        <name>FMN</name>
        <dbReference type="ChEBI" id="CHEBI:58210"/>
    </ligand>
</feature>
<comment type="similarity">
    <text evidence="5">Belongs to the NtaA/SnaA/DszA monooxygenase family.</text>
</comment>
<evidence type="ECO:0000256" key="1">
    <source>
        <dbReference type="ARBA" id="ARBA00022630"/>
    </source>
</evidence>
<evidence type="ECO:0000256" key="3">
    <source>
        <dbReference type="ARBA" id="ARBA00023002"/>
    </source>
</evidence>
<keyword evidence="2 6" id="KW-0288">FMN</keyword>
<feature type="domain" description="Luciferase-like" evidence="7">
    <location>
        <begin position="27"/>
        <end position="392"/>
    </location>
</feature>
<dbReference type="InterPro" id="IPR036661">
    <property type="entry name" value="Luciferase-like_sf"/>
</dbReference>
<name>A0A0K1JRT2_9BACL</name>
<keyword evidence="1 6" id="KW-0285">Flavoprotein</keyword>
<dbReference type="InterPro" id="IPR016215">
    <property type="entry name" value="NTA_MOA"/>
</dbReference>
<dbReference type="EMBL" id="KR057869">
    <property type="protein sequence ID" value="AKU19449.1"/>
    <property type="molecule type" value="Genomic_DNA"/>
</dbReference>
<dbReference type="GO" id="GO:0004497">
    <property type="term" value="F:monooxygenase activity"/>
    <property type="evidence" value="ECO:0007669"/>
    <property type="project" value="UniProtKB-KW"/>
</dbReference>
<dbReference type="NCBIfam" id="TIGR03860">
    <property type="entry name" value="FMN_nitrolo"/>
    <property type="match status" value="1"/>
</dbReference>
<dbReference type="GO" id="GO:0016705">
    <property type="term" value="F:oxidoreductase activity, acting on paired donors, with incorporation or reduction of molecular oxygen"/>
    <property type="evidence" value="ECO:0007669"/>
    <property type="project" value="InterPro"/>
</dbReference>
<protein>
    <recommendedName>
        <fullName evidence="7">Luciferase-like domain-containing protein</fullName>
    </recommendedName>
</protein>
<sequence length="461" mass="52415">MPKKMHLNAFEMNCVGHLAHGLWRHPDNTRHRYTDITYWTELAQLLERGKFDALFLADVVGVYDVYKQGDETALRESVQIPCNDPFFVVPPMALVTKHLGFAVTSSTTYEHPFGHARRMSTLDHLTKGRIAWNVVTSYLPSAARNFVLEHMVRHDERYEIAEEYMDVSYKLWEGSWEDDAVIRDVQKQIYTDPDKVHFIHHEGKYFKVPGPHLSQPSLQRTPVIYQAGTSARGRAFAAKHAEAVFLGGGTVDRLRQYGEDIRRQARAFGRNPEHIKLFAGVATIVGRTKEEAQRKYEEYARLYSVEGVLAHYGGGSGYDLSAYDPEDDLEYVETDHGQTSAAQFTKHSPKKLKVREVVKTLGTIGGRGLFVVGTAEEVADRLQYWVEEAGIDGFNVSQFLSPGTLQDFVELVVPELQKRKLFRENYEETTLRERLFGKGTVQLPEGHPGSVYRRTTTTSLT</sequence>
<dbReference type="CDD" id="cd01095">
    <property type="entry name" value="Nitrilotriacetate_monoxgenase"/>
    <property type="match status" value="1"/>
</dbReference>
<dbReference type="PANTHER" id="PTHR30011">
    <property type="entry name" value="ALKANESULFONATE MONOOXYGENASE-RELATED"/>
    <property type="match status" value="1"/>
</dbReference>
<evidence type="ECO:0000313" key="8">
    <source>
        <dbReference type="EMBL" id="AKU19449.1"/>
    </source>
</evidence>
<feature type="binding site" evidence="6">
    <location>
        <position position="58"/>
    </location>
    <ligand>
        <name>FMN</name>
        <dbReference type="ChEBI" id="CHEBI:58210"/>
    </ligand>
</feature>
<dbReference type="InterPro" id="IPR011251">
    <property type="entry name" value="Luciferase-like_dom"/>
</dbReference>
<organism evidence="8">
    <name type="scientific">Paenibacillus sp. 32O-Y</name>
    <dbReference type="NCBI Taxonomy" id="1695219"/>
    <lineage>
        <taxon>Bacteria</taxon>
        <taxon>Bacillati</taxon>
        <taxon>Bacillota</taxon>
        <taxon>Bacilli</taxon>
        <taxon>Bacillales</taxon>
        <taxon>Paenibacillaceae</taxon>
        <taxon>Paenibacillus</taxon>
    </lineage>
</organism>
<feature type="binding site" evidence="6">
    <location>
        <position position="158"/>
    </location>
    <ligand>
        <name>FMN</name>
        <dbReference type="ChEBI" id="CHEBI:58210"/>
    </ligand>
</feature>
<dbReference type="SUPFAM" id="SSF51679">
    <property type="entry name" value="Bacterial luciferase-like"/>
    <property type="match status" value="1"/>
</dbReference>
<keyword evidence="4" id="KW-0503">Monooxygenase</keyword>